<keyword evidence="1" id="KW-0472">Membrane</keyword>
<evidence type="ECO:0000313" key="2">
    <source>
        <dbReference type="EMBL" id="MDQ0425293.1"/>
    </source>
</evidence>
<keyword evidence="3" id="KW-1185">Reference proteome</keyword>
<reference evidence="2 3" key="1">
    <citation type="submission" date="2023-07" db="EMBL/GenBank/DDBJ databases">
        <title>Sequencing the genomes of 1000 actinobacteria strains.</title>
        <authorList>
            <person name="Klenk H.-P."/>
        </authorList>
    </citation>
    <scope>NUCLEOTIDE SEQUENCE [LARGE SCALE GENOMIC DNA]</scope>
    <source>
        <strain evidence="2 3">DSM 14785</strain>
    </source>
</reference>
<evidence type="ECO:0000313" key="3">
    <source>
        <dbReference type="Proteomes" id="UP001240250"/>
    </source>
</evidence>
<keyword evidence="1" id="KW-0812">Transmembrane</keyword>
<feature type="transmembrane region" description="Helical" evidence="1">
    <location>
        <begin position="60"/>
        <end position="80"/>
    </location>
</feature>
<dbReference type="EMBL" id="JAUSVM010000001">
    <property type="protein sequence ID" value="MDQ0425293.1"/>
    <property type="molecule type" value="Genomic_DNA"/>
</dbReference>
<protein>
    <submittedName>
        <fullName evidence="2">Uncharacterized protein</fullName>
    </submittedName>
</protein>
<organism evidence="2 3">
    <name type="scientific">Cellulomonas iranensis</name>
    <dbReference type="NCBI Taxonomy" id="76862"/>
    <lineage>
        <taxon>Bacteria</taxon>
        <taxon>Bacillati</taxon>
        <taxon>Actinomycetota</taxon>
        <taxon>Actinomycetes</taxon>
        <taxon>Micrococcales</taxon>
        <taxon>Cellulomonadaceae</taxon>
        <taxon>Cellulomonas</taxon>
    </lineage>
</organism>
<proteinExistence type="predicted"/>
<name>A0ABU0GIZ2_9CELL</name>
<comment type="caution">
    <text evidence="2">The sequence shown here is derived from an EMBL/GenBank/DDBJ whole genome shotgun (WGS) entry which is preliminary data.</text>
</comment>
<dbReference type="Proteomes" id="UP001240250">
    <property type="component" value="Unassembled WGS sequence"/>
</dbReference>
<gene>
    <name evidence="2" type="ORF">JO380_001674</name>
</gene>
<keyword evidence="1" id="KW-1133">Transmembrane helix</keyword>
<evidence type="ECO:0000256" key="1">
    <source>
        <dbReference type="SAM" id="Phobius"/>
    </source>
</evidence>
<sequence>MPTATRSQHGARSMGATSVAFAAGSLVLALLNPLWGALAGLAAMAFALTQLIGCTGSRRWHLVGVALAALSLVAGLVYGLTSVPVDHETTVVTSQDLGAPGVGTSE</sequence>
<feature type="transmembrane region" description="Helical" evidence="1">
    <location>
        <begin position="20"/>
        <end position="48"/>
    </location>
</feature>
<dbReference type="RefSeq" id="WP_070319218.1">
    <property type="nucleotide sequence ID" value="NZ_CP194061.1"/>
</dbReference>
<accession>A0ABU0GIZ2</accession>